<organism evidence="1">
    <name type="scientific">Salmonella enterica</name>
    <name type="common">Salmonella choleraesuis</name>
    <dbReference type="NCBI Taxonomy" id="28901"/>
    <lineage>
        <taxon>Bacteria</taxon>
        <taxon>Pseudomonadati</taxon>
        <taxon>Pseudomonadota</taxon>
        <taxon>Gammaproteobacteria</taxon>
        <taxon>Enterobacterales</taxon>
        <taxon>Enterobacteriaceae</taxon>
        <taxon>Salmonella</taxon>
    </lineage>
</organism>
<accession>A0A628V7X2</accession>
<protein>
    <submittedName>
        <fullName evidence="1">Uncharacterized protein</fullName>
    </submittedName>
</protein>
<name>A0A628V7X2_SALER</name>
<comment type="caution">
    <text evidence="1">The sequence shown here is derived from an EMBL/GenBank/DDBJ whole genome shotgun (WGS) entry which is preliminary data.</text>
</comment>
<dbReference type="EMBL" id="AAMBER010000016">
    <property type="protein sequence ID" value="EDF5515182.1"/>
    <property type="molecule type" value="Genomic_DNA"/>
</dbReference>
<sequence length="108" mass="12236">MDNIVKIAPKISSQGMPFYQAFWVVMPANRLLTNTLHLQKLERWLKEVNKSLISHVHLAEQYSNKASLINSAPLSTSRPRSGNACVFWTTPQAAPSTCSHLSYFFLMK</sequence>
<reference evidence="1" key="1">
    <citation type="submission" date="2019-10" db="EMBL/GenBank/DDBJ databases">
        <authorList>
            <consortium name="PulseNet: The National Subtyping Network for Foodborne Disease Surveillance"/>
            <person name="Tarr C.L."/>
            <person name="Trees E."/>
            <person name="Katz L.S."/>
            <person name="Carleton-Romer H.A."/>
            <person name="Stroika S."/>
            <person name="Kucerova Z."/>
            <person name="Roache K.F."/>
            <person name="Sabol A.L."/>
            <person name="Besser J."/>
            <person name="Gerner-Smidt P."/>
        </authorList>
    </citation>
    <scope>NUCLEOTIDE SEQUENCE</scope>
    <source>
        <strain evidence="1">PNUSAS102632</strain>
    </source>
</reference>
<gene>
    <name evidence="1" type="ORF">GB848_19815</name>
</gene>
<proteinExistence type="predicted"/>
<dbReference type="AlphaFoldDB" id="A0A628V7X2"/>
<evidence type="ECO:0000313" key="1">
    <source>
        <dbReference type="EMBL" id="EDF5515182.1"/>
    </source>
</evidence>